<dbReference type="EMBL" id="SJTH01000109">
    <property type="protein sequence ID" value="TCJ00482.1"/>
    <property type="molecule type" value="Genomic_DNA"/>
</dbReference>
<organism evidence="2 3">
    <name type="scientific">Cytobacillus praedii</name>
    <dbReference type="NCBI Taxonomy" id="1742358"/>
    <lineage>
        <taxon>Bacteria</taxon>
        <taxon>Bacillati</taxon>
        <taxon>Bacillota</taxon>
        <taxon>Bacilli</taxon>
        <taxon>Bacillales</taxon>
        <taxon>Bacillaceae</taxon>
        <taxon>Cytobacillus</taxon>
    </lineage>
</organism>
<proteinExistence type="predicted"/>
<evidence type="ECO:0000313" key="3">
    <source>
        <dbReference type="Proteomes" id="UP000293846"/>
    </source>
</evidence>
<gene>
    <name evidence="2" type="ORF">E0Y62_26680</name>
</gene>
<sequence>MIKSFGEELKRLRTRAKIGSRELSRMIPNKGEAYVSQIESGRIKNVDYNTAFMLLKNIGVTEVNIEKMLKHYGIIDPFVEKELLNRQIEQMELHEHRMKNDNDYADRYLANQIEEAKIHEELTENGDDFTDNKLVNQIEEQYQLKKESLEDRNKQIFEFFNSLIKHNVDKANEVINNMFDLINTDFNFFLKLMEIDYQSISKEEKERLVQLIRAREDGKDGRFSS</sequence>
<dbReference type="GO" id="GO:0003677">
    <property type="term" value="F:DNA binding"/>
    <property type="evidence" value="ECO:0007669"/>
    <property type="project" value="InterPro"/>
</dbReference>
<reference evidence="2 3" key="1">
    <citation type="submission" date="2019-03" db="EMBL/GenBank/DDBJ databases">
        <authorList>
            <person name="Jensen L."/>
            <person name="Storgaard J."/>
            <person name="Sulaj E."/>
            <person name="Schramm A."/>
            <person name="Marshall I.P.G."/>
        </authorList>
    </citation>
    <scope>NUCLEOTIDE SEQUENCE [LARGE SCALE GENOMIC DNA]</scope>
    <source>
        <strain evidence="2 3">2017H2G3</strain>
    </source>
</reference>
<evidence type="ECO:0000313" key="2">
    <source>
        <dbReference type="EMBL" id="TCJ00482.1"/>
    </source>
</evidence>
<dbReference type="Gene3D" id="1.10.260.40">
    <property type="entry name" value="lambda repressor-like DNA-binding domains"/>
    <property type="match status" value="1"/>
</dbReference>
<protein>
    <submittedName>
        <fullName evidence="2">XRE family transcriptional regulator</fullName>
    </submittedName>
</protein>
<comment type="caution">
    <text evidence="2">The sequence shown here is derived from an EMBL/GenBank/DDBJ whole genome shotgun (WGS) entry which is preliminary data.</text>
</comment>
<dbReference type="AlphaFoldDB" id="A0A4R1AT57"/>
<accession>A0A4R1AT57</accession>
<dbReference type="PROSITE" id="PS50943">
    <property type="entry name" value="HTH_CROC1"/>
    <property type="match status" value="1"/>
</dbReference>
<keyword evidence="3" id="KW-1185">Reference proteome</keyword>
<evidence type="ECO:0000259" key="1">
    <source>
        <dbReference type="PROSITE" id="PS50943"/>
    </source>
</evidence>
<dbReference type="CDD" id="cd00093">
    <property type="entry name" value="HTH_XRE"/>
    <property type="match status" value="1"/>
</dbReference>
<dbReference type="Proteomes" id="UP000293846">
    <property type="component" value="Unassembled WGS sequence"/>
</dbReference>
<dbReference type="SUPFAM" id="SSF47413">
    <property type="entry name" value="lambda repressor-like DNA-binding domains"/>
    <property type="match status" value="1"/>
</dbReference>
<dbReference type="InterPro" id="IPR010982">
    <property type="entry name" value="Lambda_DNA-bd_dom_sf"/>
</dbReference>
<name>A0A4R1AT57_9BACI</name>
<feature type="domain" description="HTH cro/C1-type" evidence="1">
    <location>
        <begin position="9"/>
        <end position="65"/>
    </location>
</feature>
<dbReference type="InterPro" id="IPR001387">
    <property type="entry name" value="Cro/C1-type_HTH"/>
</dbReference>